<evidence type="ECO:0000256" key="2">
    <source>
        <dbReference type="SAM" id="Phobius"/>
    </source>
</evidence>
<feature type="region of interest" description="Disordered" evidence="1">
    <location>
        <begin position="97"/>
        <end position="141"/>
    </location>
</feature>
<feature type="transmembrane region" description="Helical" evidence="2">
    <location>
        <begin position="181"/>
        <end position="206"/>
    </location>
</feature>
<proteinExistence type="predicted"/>
<evidence type="ECO:0000256" key="1">
    <source>
        <dbReference type="SAM" id="MobiDB-lite"/>
    </source>
</evidence>
<feature type="transmembrane region" description="Helical" evidence="2">
    <location>
        <begin position="149"/>
        <end position="169"/>
    </location>
</feature>
<keyword evidence="2" id="KW-1133">Transmembrane helix</keyword>
<keyword evidence="2" id="KW-0472">Membrane</keyword>
<comment type="caution">
    <text evidence="3">The sequence shown here is derived from an EMBL/GenBank/DDBJ whole genome shotgun (WGS) entry which is preliminary data.</text>
</comment>
<organism evidence="3 4">
    <name type="scientific">Catenaria anguillulae PL171</name>
    <dbReference type="NCBI Taxonomy" id="765915"/>
    <lineage>
        <taxon>Eukaryota</taxon>
        <taxon>Fungi</taxon>
        <taxon>Fungi incertae sedis</taxon>
        <taxon>Blastocladiomycota</taxon>
        <taxon>Blastocladiomycetes</taxon>
        <taxon>Blastocladiales</taxon>
        <taxon>Catenariaceae</taxon>
        <taxon>Catenaria</taxon>
    </lineage>
</organism>
<evidence type="ECO:0000313" key="3">
    <source>
        <dbReference type="EMBL" id="ORZ31136.1"/>
    </source>
</evidence>
<feature type="region of interest" description="Disordered" evidence="1">
    <location>
        <begin position="46"/>
        <end position="71"/>
    </location>
</feature>
<dbReference type="AlphaFoldDB" id="A0A1Y2H983"/>
<sequence>MSLTLNAIPDTSASDSIMLFSVTNALIACIRDSGFVEVAMQRLCKGKPPPTCVPSGSTGADSLSRQRRHSSLKPLVRTFSSISNRLSVATSHGPAPAVGLSTLSKSPSQGSTPSSSSPTPEASPLPHVSTSQPSQPPTSAQQIRLMHSISTRFISFALGLTGLLFNYLLPEPDPGVTHARVLRKLVALLAVSAGSVFGMIGALCIVKWKSRGQGNELAERTGGMRTVLLMHLGMWDAPSPGMVLGVLVINSAIGYMVNV</sequence>
<protein>
    <submittedName>
        <fullName evidence="3">Uncharacterized protein</fullName>
    </submittedName>
</protein>
<accession>A0A1Y2H983</accession>
<gene>
    <name evidence="3" type="ORF">BCR44DRAFT_1443050</name>
</gene>
<reference evidence="3 4" key="1">
    <citation type="submission" date="2016-07" db="EMBL/GenBank/DDBJ databases">
        <title>Pervasive Adenine N6-methylation of Active Genes in Fungi.</title>
        <authorList>
            <consortium name="DOE Joint Genome Institute"/>
            <person name="Mondo S.J."/>
            <person name="Dannebaum R.O."/>
            <person name="Kuo R.C."/>
            <person name="Labutti K."/>
            <person name="Haridas S."/>
            <person name="Kuo A."/>
            <person name="Salamov A."/>
            <person name="Ahrendt S.R."/>
            <person name="Lipzen A."/>
            <person name="Sullivan W."/>
            <person name="Andreopoulos W.B."/>
            <person name="Clum A."/>
            <person name="Lindquist E."/>
            <person name="Daum C."/>
            <person name="Ramamoorthy G.K."/>
            <person name="Gryganskyi A."/>
            <person name="Culley D."/>
            <person name="Magnuson J.K."/>
            <person name="James T.Y."/>
            <person name="O'Malley M.A."/>
            <person name="Stajich J.E."/>
            <person name="Spatafora J.W."/>
            <person name="Visel A."/>
            <person name="Grigoriev I.V."/>
        </authorList>
    </citation>
    <scope>NUCLEOTIDE SEQUENCE [LARGE SCALE GENOMIC DNA]</scope>
    <source>
        <strain evidence="3 4">PL171</strain>
    </source>
</reference>
<keyword evidence="2" id="KW-0812">Transmembrane</keyword>
<keyword evidence="4" id="KW-1185">Reference proteome</keyword>
<dbReference type="EMBL" id="MCFL01000066">
    <property type="protein sequence ID" value="ORZ31136.1"/>
    <property type="molecule type" value="Genomic_DNA"/>
</dbReference>
<name>A0A1Y2H983_9FUNG</name>
<dbReference type="Proteomes" id="UP000193411">
    <property type="component" value="Unassembled WGS sequence"/>
</dbReference>
<feature type="transmembrane region" description="Helical" evidence="2">
    <location>
        <begin position="227"/>
        <end position="253"/>
    </location>
</feature>
<feature type="compositionally biased region" description="Low complexity" evidence="1">
    <location>
        <begin position="104"/>
        <end position="141"/>
    </location>
</feature>
<evidence type="ECO:0000313" key="4">
    <source>
        <dbReference type="Proteomes" id="UP000193411"/>
    </source>
</evidence>
<feature type="compositionally biased region" description="Polar residues" evidence="1">
    <location>
        <begin position="54"/>
        <end position="63"/>
    </location>
</feature>